<evidence type="ECO:0000256" key="1">
    <source>
        <dbReference type="SAM" id="Phobius"/>
    </source>
</evidence>
<feature type="transmembrane region" description="Helical" evidence="1">
    <location>
        <begin position="132"/>
        <end position="154"/>
    </location>
</feature>
<dbReference type="SUPFAM" id="SSF81665">
    <property type="entry name" value="Calcium ATPase, transmembrane domain M"/>
    <property type="match status" value="1"/>
</dbReference>
<dbReference type="EMBL" id="AUZY01011842">
    <property type="protein sequence ID" value="EQD32934.1"/>
    <property type="molecule type" value="Genomic_DNA"/>
</dbReference>
<protein>
    <submittedName>
        <fullName evidence="2">Plasma-membrane proton-efflux P-type ATPase</fullName>
    </submittedName>
</protein>
<gene>
    <name evidence="2" type="ORF">B1B_17708</name>
</gene>
<keyword evidence="1" id="KW-0812">Transmembrane</keyword>
<feature type="transmembrane region" description="Helical" evidence="1">
    <location>
        <begin position="160"/>
        <end position="179"/>
    </location>
</feature>
<dbReference type="Gene3D" id="1.20.1110.10">
    <property type="entry name" value="Calcium-transporting ATPase, transmembrane domain"/>
    <property type="match status" value="1"/>
</dbReference>
<feature type="transmembrane region" description="Helical" evidence="1">
    <location>
        <begin position="100"/>
        <end position="120"/>
    </location>
</feature>
<proteinExistence type="predicted"/>
<keyword evidence="1" id="KW-1133">Transmembrane helix</keyword>
<sequence length="199" mass="22220">TWVLNKFARTIEIVVFVSIAFLILGSYIVSAFDILLTLFLIDFVTISLSTDKVRPSRKPESWHITSLVKIAAVIGSMTIAESFLWLYLGIKFLSVGNQVPMYSFSFGIILYFGIFTTFVTRERRHFWSSMPGKPLFIALMADVFVVLAIETLGIPGVAAMPVWITLLTLSFTALISLLVNDSIKSILIRSIKISLKCAN</sequence>
<evidence type="ECO:0000313" key="2">
    <source>
        <dbReference type="EMBL" id="EQD32934.1"/>
    </source>
</evidence>
<dbReference type="InterPro" id="IPR023298">
    <property type="entry name" value="ATPase_P-typ_TM_dom_sf"/>
</dbReference>
<accession>T0ZW97</accession>
<dbReference type="AlphaFoldDB" id="T0ZW97"/>
<name>T0ZW97_9ZZZZ</name>
<feature type="transmembrane region" description="Helical" evidence="1">
    <location>
        <begin position="13"/>
        <end position="46"/>
    </location>
</feature>
<keyword evidence="1" id="KW-0472">Membrane</keyword>
<feature type="transmembrane region" description="Helical" evidence="1">
    <location>
        <begin position="67"/>
        <end position="88"/>
    </location>
</feature>
<reference evidence="2" key="1">
    <citation type="submission" date="2013-08" db="EMBL/GenBank/DDBJ databases">
        <authorList>
            <person name="Mendez C."/>
            <person name="Richter M."/>
            <person name="Ferrer M."/>
            <person name="Sanchez J."/>
        </authorList>
    </citation>
    <scope>NUCLEOTIDE SEQUENCE</scope>
</reference>
<reference evidence="2" key="2">
    <citation type="journal article" date="2014" name="ISME J.">
        <title>Microbial stratification in low pH oxic and suboxic macroscopic growths along an acid mine drainage.</title>
        <authorList>
            <person name="Mendez-Garcia C."/>
            <person name="Mesa V."/>
            <person name="Sprenger R.R."/>
            <person name="Richter M."/>
            <person name="Diez M.S."/>
            <person name="Solano J."/>
            <person name="Bargiela R."/>
            <person name="Golyshina O.V."/>
            <person name="Manteca A."/>
            <person name="Ramos J.L."/>
            <person name="Gallego J.R."/>
            <person name="Llorente I."/>
            <person name="Martins Dos Santos V.A."/>
            <person name="Jensen O.N."/>
            <person name="Pelaez A.I."/>
            <person name="Sanchez J."/>
            <person name="Ferrer M."/>
        </authorList>
    </citation>
    <scope>NUCLEOTIDE SEQUENCE</scope>
</reference>
<feature type="non-terminal residue" evidence="2">
    <location>
        <position position="1"/>
    </location>
</feature>
<organism evidence="2">
    <name type="scientific">mine drainage metagenome</name>
    <dbReference type="NCBI Taxonomy" id="410659"/>
    <lineage>
        <taxon>unclassified sequences</taxon>
        <taxon>metagenomes</taxon>
        <taxon>ecological metagenomes</taxon>
    </lineage>
</organism>
<comment type="caution">
    <text evidence="2">The sequence shown here is derived from an EMBL/GenBank/DDBJ whole genome shotgun (WGS) entry which is preliminary data.</text>
</comment>